<feature type="transmembrane region" description="Helical" evidence="1">
    <location>
        <begin position="251"/>
        <end position="270"/>
    </location>
</feature>
<comment type="caution">
    <text evidence="2">The sequence shown here is derived from an EMBL/GenBank/DDBJ whole genome shotgun (WGS) entry which is preliminary data.</text>
</comment>
<dbReference type="Proteomes" id="UP000092634">
    <property type="component" value="Unassembled WGS sequence"/>
</dbReference>
<gene>
    <name evidence="2" type="ORF">BA896_021660</name>
</gene>
<organism evidence="2 3">
    <name type="scientific">Janthinobacterium lividum</name>
    <dbReference type="NCBI Taxonomy" id="29581"/>
    <lineage>
        <taxon>Bacteria</taxon>
        <taxon>Pseudomonadati</taxon>
        <taxon>Pseudomonadota</taxon>
        <taxon>Betaproteobacteria</taxon>
        <taxon>Burkholderiales</taxon>
        <taxon>Oxalobacteraceae</taxon>
        <taxon>Janthinobacterium</taxon>
    </lineage>
</organism>
<dbReference type="AlphaFoldDB" id="A0A1E8PJM1"/>
<dbReference type="InterPro" id="IPR010266">
    <property type="entry name" value="NnrS"/>
</dbReference>
<evidence type="ECO:0000313" key="3">
    <source>
        <dbReference type="Proteomes" id="UP000092634"/>
    </source>
</evidence>
<keyword evidence="1" id="KW-0812">Transmembrane</keyword>
<feature type="transmembrane region" description="Helical" evidence="1">
    <location>
        <begin position="229"/>
        <end position="245"/>
    </location>
</feature>
<dbReference type="EMBL" id="MAQB02000013">
    <property type="protein sequence ID" value="OFJ46492.1"/>
    <property type="molecule type" value="Genomic_DNA"/>
</dbReference>
<feature type="transmembrane region" description="Helical" evidence="1">
    <location>
        <begin position="154"/>
        <end position="178"/>
    </location>
</feature>
<accession>A0A1E8PJM1</accession>
<name>A0A1E8PJM1_9BURK</name>
<evidence type="ECO:0000256" key="1">
    <source>
        <dbReference type="SAM" id="Phobius"/>
    </source>
</evidence>
<feature type="transmembrane region" description="Helical" evidence="1">
    <location>
        <begin position="35"/>
        <end position="56"/>
    </location>
</feature>
<keyword evidence="1" id="KW-0472">Membrane</keyword>
<feature type="transmembrane region" description="Helical" evidence="1">
    <location>
        <begin position="68"/>
        <end position="89"/>
    </location>
</feature>
<feature type="transmembrane region" description="Helical" evidence="1">
    <location>
        <begin position="310"/>
        <end position="328"/>
    </location>
</feature>
<keyword evidence="1" id="KW-1133">Transmembrane helix</keyword>
<feature type="transmembrane region" description="Helical" evidence="1">
    <location>
        <begin position="282"/>
        <end position="304"/>
    </location>
</feature>
<proteinExistence type="predicted"/>
<dbReference type="Pfam" id="PF05940">
    <property type="entry name" value="NnrS"/>
    <property type="match status" value="1"/>
</dbReference>
<evidence type="ECO:0008006" key="4">
    <source>
        <dbReference type="Google" id="ProtNLM"/>
    </source>
</evidence>
<protein>
    <recommendedName>
        <fullName evidence="4">NnrS family protein</fullName>
    </recommendedName>
</protein>
<feature type="transmembrane region" description="Helical" evidence="1">
    <location>
        <begin position="376"/>
        <end position="398"/>
    </location>
</feature>
<reference evidence="2 3" key="1">
    <citation type="submission" date="2016-10" db="EMBL/GenBank/DDBJ databases">
        <title>Updated version of Genome Assembly of Janthinobacterium lividum ERGS5:01.</title>
        <authorList>
            <person name="Kumar R."/>
            <person name="Acharya V."/>
            <person name="Singh D."/>
        </authorList>
    </citation>
    <scope>NUCLEOTIDE SEQUENCE [LARGE SCALE GENOMIC DNA]</scope>
    <source>
        <strain evidence="2 3">ERGS5:01</strain>
    </source>
</reference>
<sequence length="407" mass="42894">MSITPISEPSPPSTTAGAAPWHARHALWQLGFRPFYLLAAVFAVISIALWLASYAGSLAPGLQVGLGWHMHEMVFGFALAVIVGFLYTAGRNWTGLPTPHGAQLMALVALWLAGRIAMLCSPALVAAVVEWLFLPLAAWPLYRVLRRSGNTRNLFLVALLALLALANGLFHAAVLGALPLSLFLPVQAAIFIIVLIESVIGARVIPMFTRNGAPNINPNRPPVASPKRALLAAACMAAAAIAWLAGAPAWLTAPLALVASAMSLLNVLAWQPQRTVRVPLLWILHLSYAWIGVGFALLALASLGLLPASAAFHALTVGSMAGLIIGMMTRTTLGHTGRPLKGGRAEAAMYCLIQLGALARLLAAVGPAALAMPLLLAAGACWSLAFGLYACVYAPYLWRARIDGREG</sequence>
<evidence type="ECO:0000313" key="2">
    <source>
        <dbReference type="EMBL" id="OFJ46492.1"/>
    </source>
</evidence>
<feature type="transmembrane region" description="Helical" evidence="1">
    <location>
        <begin position="184"/>
        <end position="208"/>
    </location>
</feature>
<feature type="transmembrane region" description="Helical" evidence="1">
    <location>
        <begin position="349"/>
        <end position="370"/>
    </location>
</feature>